<accession>A0ABQ7YIR5</accession>
<sequence length="388" mass="42461">MGLSGRIPESLQYCDSLQKLDPSSNRLSGNIPPSYVLAGVFGGNTIREKEKPLVKVKLGDLMAATNSFSSENIIVTTRTGTRYTAILPDGSALGVKHLSECKLGEKEFRLVRAVDYTATFAANRHRQGVVLDEAAARLGAFEHPVQRLPSGSRVPGSLIGGNYTSWRPVRGNGSGHRGPRGHSPMEPMSRPRPRRGGKAGASRSLLPSWWPRGNLSDITHIMRAVETSTTGVLQTPVASALAEHSSVMVTPAPAVGLKRSGPASTASLRKRVRDYINKEIAAGEEEGAGFITPQKMLLNSIEMVEKLVTSELHRMQSTREREERETVVKHLVLEEIRVGLELNEYGAQQKRLTHLRFLGEVYNYEHIDSSVIFETLYLTLSYGHGTSG</sequence>
<dbReference type="PANTHER" id="PTHR35119">
    <property type="entry name" value="PROTEIN POLYCHOME"/>
    <property type="match status" value="1"/>
</dbReference>
<evidence type="ECO:0000256" key="1">
    <source>
        <dbReference type="SAM" id="MobiDB-lite"/>
    </source>
</evidence>
<dbReference type="Gene3D" id="1.25.40.180">
    <property type="match status" value="1"/>
</dbReference>
<gene>
    <name evidence="3" type="ORF">HID58_075126</name>
</gene>
<dbReference type="PANTHER" id="PTHR35119:SF13">
    <property type="entry name" value="PROTEIN GIGAS CELL1"/>
    <property type="match status" value="1"/>
</dbReference>
<feature type="region of interest" description="Disordered" evidence="1">
    <location>
        <begin position="162"/>
        <end position="203"/>
    </location>
</feature>
<comment type="caution">
    <text evidence="3">The sequence shown here is derived from an EMBL/GenBank/DDBJ whole genome shotgun (WGS) entry which is preliminary data.</text>
</comment>
<evidence type="ECO:0000313" key="4">
    <source>
        <dbReference type="Proteomes" id="UP000824890"/>
    </source>
</evidence>
<feature type="domain" description="MIF4G" evidence="2">
    <location>
        <begin position="325"/>
        <end position="385"/>
    </location>
</feature>
<dbReference type="Proteomes" id="UP000824890">
    <property type="component" value="Unassembled WGS sequence"/>
</dbReference>
<dbReference type="Gene3D" id="3.80.10.10">
    <property type="entry name" value="Ribonuclease Inhibitor"/>
    <property type="match status" value="1"/>
</dbReference>
<keyword evidence="4" id="KW-1185">Reference proteome</keyword>
<dbReference type="Pfam" id="PF02854">
    <property type="entry name" value="MIF4G"/>
    <property type="match status" value="1"/>
</dbReference>
<dbReference type="InterPro" id="IPR016024">
    <property type="entry name" value="ARM-type_fold"/>
</dbReference>
<dbReference type="InterPro" id="IPR003890">
    <property type="entry name" value="MIF4G-like_typ-3"/>
</dbReference>
<protein>
    <recommendedName>
        <fullName evidence="2">MIF4G domain-containing protein</fullName>
    </recommendedName>
</protein>
<dbReference type="EMBL" id="JAGKQM010000017">
    <property type="protein sequence ID" value="KAH0868104.1"/>
    <property type="molecule type" value="Genomic_DNA"/>
</dbReference>
<evidence type="ECO:0000313" key="3">
    <source>
        <dbReference type="EMBL" id="KAH0868104.1"/>
    </source>
</evidence>
<dbReference type="InterPro" id="IPR034590">
    <property type="entry name" value="POLYCHOME/GIG1"/>
</dbReference>
<dbReference type="Gene3D" id="3.30.200.20">
    <property type="entry name" value="Phosphorylase Kinase, domain 1"/>
    <property type="match status" value="1"/>
</dbReference>
<proteinExistence type="predicted"/>
<evidence type="ECO:0000259" key="2">
    <source>
        <dbReference type="Pfam" id="PF02854"/>
    </source>
</evidence>
<reference evidence="3 4" key="1">
    <citation type="submission" date="2021-05" db="EMBL/GenBank/DDBJ databases">
        <title>Genome Assembly of Synthetic Allotetraploid Brassica napus Reveals Homoeologous Exchanges between Subgenomes.</title>
        <authorList>
            <person name="Davis J.T."/>
        </authorList>
    </citation>
    <scope>NUCLEOTIDE SEQUENCE [LARGE SCALE GENOMIC DNA]</scope>
    <source>
        <strain evidence="4">cv. Da-Ae</strain>
        <tissue evidence="3">Seedling</tissue>
    </source>
</reference>
<dbReference type="SUPFAM" id="SSF48371">
    <property type="entry name" value="ARM repeat"/>
    <property type="match status" value="1"/>
</dbReference>
<organism evidence="3 4">
    <name type="scientific">Brassica napus</name>
    <name type="common">Rape</name>
    <dbReference type="NCBI Taxonomy" id="3708"/>
    <lineage>
        <taxon>Eukaryota</taxon>
        <taxon>Viridiplantae</taxon>
        <taxon>Streptophyta</taxon>
        <taxon>Embryophyta</taxon>
        <taxon>Tracheophyta</taxon>
        <taxon>Spermatophyta</taxon>
        <taxon>Magnoliopsida</taxon>
        <taxon>eudicotyledons</taxon>
        <taxon>Gunneridae</taxon>
        <taxon>Pentapetalae</taxon>
        <taxon>rosids</taxon>
        <taxon>malvids</taxon>
        <taxon>Brassicales</taxon>
        <taxon>Brassicaceae</taxon>
        <taxon>Brassiceae</taxon>
        <taxon>Brassica</taxon>
    </lineage>
</organism>
<name>A0ABQ7YIR5_BRANA</name>
<dbReference type="InterPro" id="IPR032675">
    <property type="entry name" value="LRR_dom_sf"/>
</dbReference>